<dbReference type="InterPro" id="IPR053710">
    <property type="entry name" value="Arylamine_NAT_domain_sf"/>
</dbReference>
<dbReference type="Proteomes" id="UP000070501">
    <property type="component" value="Unassembled WGS sequence"/>
</dbReference>
<accession>A0A136IYL7</accession>
<comment type="similarity">
    <text evidence="1">Belongs to the arylamine N-acetyltransferase family.</text>
</comment>
<sequence length="403" mass="44006">MASRPSPAELAGRPTYTRAQLEAYFDLVSLPHSARRYTLSPGDAGASAASGPGTRSSPEEEDLAYLTLLMKHQLVRVPFENLTLHYSWHKVIDPSPVRMYKKIVGASAPVRGQKDDHDDHDGSEVGVGGGQGGYCMEVNSFFFTVLLSIGFDVYMAGARVWSPPKGKYLGLSHCVCIVTVGGDRYLVDVGNGPNVGVRPLKLEVSSASAGGDKGQGGGEGEGVGAPRDHIAPAKMRLKREPVAQGLSRARGWNLGWVYQVKYDGADDDDDDDDDSKWITQYMFLDSEFLPEDIAVCNMQPGTSRKSFFTYTLLCVRFTTEKEHADFPGRCRTAALQDSSSEIDGALILWGDVFKWRRGGRTVLERKIESDLDRLDILKKYFGIVLDEEDVLGIKDTAGALGGL</sequence>
<protein>
    <submittedName>
        <fullName evidence="3">Uncharacterized protein</fullName>
    </submittedName>
</protein>
<dbReference type="InterPro" id="IPR001447">
    <property type="entry name" value="Arylamine_N-AcTrfase"/>
</dbReference>
<dbReference type="InParanoid" id="A0A136IYL7"/>
<reference evidence="4" key="1">
    <citation type="submission" date="2016-02" db="EMBL/GenBank/DDBJ databases">
        <title>Draft genome sequence of Microdochium bolleyi, a fungal endophyte of beachgrass.</title>
        <authorList>
            <consortium name="DOE Joint Genome Institute"/>
            <person name="David A.S."/>
            <person name="May G."/>
            <person name="Haridas S."/>
            <person name="Lim J."/>
            <person name="Wang M."/>
            <person name="Labutti K."/>
            <person name="Lipzen A."/>
            <person name="Barry K."/>
            <person name="Grigoriev I.V."/>
        </authorList>
    </citation>
    <scope>NUCLEOTIDE SEQUENCE [LARGE SCALE GENOMIC DNA]</scope>
    <source>
        <strain evidence="4">J235TASD1</strain>
    </source>
</reference>
<dbReference type="Pfam" id="PF00797">
    <property type="entry name" value="Acetyltransf_2"/>
    <property type="match status" value="1"/>
</dbReference>
<evidence type="ECO:0000313" key="3">
    <source>
        <dbReference type="EMBL" id="KXJ89988.1"/>
    </source>
</evidence>
<dbReference type="Gene3D" id="3.30.2140.20">
    <property type="match status" value="1"/>
</dbReference>
<name>A0A136IYL7_9PEZI</name>
<feature type="region of interest" description="Disordered" evidence="2">
    <location>
        <begin position="39"/>
        <end position="58"/>
    </location>
</feature>
<proteinExistence type="inferred from homology"/>
<dbReference type="InterPro" id="IPR038765">
    <property type="entry name" value="Papain-like_cys_pep_sf"/>
</dbReference>
<evidence type="ECO:0000313" key="4">
    <source>
        <dbReference type="Proteomes" id="UP000070501"/>
    </source>
</evidence>
<dbReference type="STRING" id="196109.A0A136IYL7"/>
<evidence type="ECO:0000256" key="2">
    <source>
        <dbReference type="SAM" id="MobiDB-lite"/>
    </source>
</evidence>
<dbReference type="OrthoDB" id="10260017at2759"/>
<dbReference type="EMBL" id="KQ964253">
    <property type="protein sequence ID" value="KXJ89988.1"/>
    <property type="molecule type" value="Genomic_DNA"/>
</dbReference>
<dbReference type="PANTHER" id="PTHR11786">
    <property type="entry name" value="N-HYDROXYARYLAMINE O-ACETYLTRANSFERASE"/>
    <property type="match status" value="1"/>
</dbReference>
<feature type="compositionally biased region" description="Gly residues" evidence="2">
    <location>
        <begin position="211"/>
        <end position="223"/>
    </location>
</feature>
<dbReference type="SUPFAM" id="SSF54001">
    <property type="entry name" value="Cysteine proteinases"/>
    <property type="match status" value="1"/>
</dbReference>
<dbReference type="GO" id="GO:0016407">
    <property type="term" value="F:acetyltransferase activity"/>
    <property type="evidence" value="ECO:0007669"/>
    <property type="project" value="InterPro"/>
</dbReference>
<keyword evidence="4" id="KW-1185">Reference proteome</keyword>
<evidence type="ECO:0000256" key="1">
    <source>
        <dbReference type="ARBA" id="ARBA00006547"/>
    </source>
</evidence>
<gene>
    <name evidence="3" type="ORF">Micbo1qcDRAFT_73249</name>
</gene>
<feature type="region of interest" description="Disordered" evidence="2">
    <location>
        <begin position="206"/>
        <end position="226"/>
    </location>
</feature>
<feature type="compositionally biased region" description="Low complexity" evidence="2">
    <location>
        <begin position="40"/>
        <end position="56"/>
    </location>
</feature>
<organism evidence="3 4">
    <name type="scientific">Microdochium bolleyi</name>
    <dbReference type="NCBI Taxonomy" id="196109"/>
    <lineage>
        <taxon>Eukaryota</taxon>
        <taxon>Fungi</taxon>
        <taxon>Dikarya</taxon>
        <taxon>Ascomycota</taxon>
        <taxon>Pezizomycotina</taxon>
        <taxon>Sordariomycetes</taxon>
        <taxon>Xylariomycetidae</taxon>
        <taxon>Xylariales</taxon>
        <taxon>Microdochiaceae</taxon>
        <taxon>Microdochium</taxon>
    </lineage>
</organism>
<dbReference type="PANTHER" id="PTHR11786:SF0">
    <property type="entry name" value="ARYLAMINE N-ACETYLTRANSFERASE 4-RELATED"/>
    <property type="match status" value="1"/>
</dbReference>
<dbReference type="AlphaFoldDB" id="A0A136IYL7"/>